<sequence length="137" mass="15779">MEYTSYDLLKNTPYSSKLELSFDRYMNVIYLSKGLVPLNVDENALSELAKINFKIDPITRYVSNILDYEFVVKDCDVTVVYVINPRNKARVGTIRIKFDNLNKMFVNVDDVDSAELNDMQYNKDEVLIINDDDGTSA</sequence>
<dbReference type="InterPro" id="IPR007355">
    <property type="entry name" value="DUF424"/>
</dbReference>
<dbReference type="Proteomes" id="UP000501969">
    <property type="component" value="Segment"/>
</dbReference>
<dbReference type="KEGG" id="vg:80533983"/>
<organism evidence="1 2">
    <name type="scientific">Mythimna unipuncta nucleopolyhedrovirus</name>
    <dbReference type="NCBI Taxonomy" id="447897"/>
    <lineage>
        <taxon>Viruses</taxon>
        <taxon>Viruses incertae sedis</taxon>
        <taxon>Naldaviricetes</taxon>
        <taxon>Lefavirales</taxon>
        <taxon>Baculoviridae</taxon>
        <taxon>Alphabaculovirus</taxon>
    </lineage>
</organism>
<dbReference type="EMBL" id="MH124167">
    <property type="protein sequence ID" value="AXU41476.1"/>
    <property type="molecule type" value="Genomic_DNA"/>
</dbReference>
<accession>A0A346TPG6</accession>
<reference evidence="1 2" key="1">
    <citation type="submission" date="2018-03" db="EMBL/GenBank/DDBJ databases">
        <title>Complete genome sequence of a second alphabaculovirus from the true armyworm, Mythimna unipuncta.</title>
        <authorList>
            <person name="Harrison R.L."/>
            <person name="Mowery J.D."/>
            <person name="Bauchan G.R."/>
            <person name="Theilmann D.A."/>
            <person name="Erlandson M.A."/>
        </authorList>
    </citation>
    <scope>NUCLEOTIDE SEQUENCE [LARGE SCALE GENOMIC DNA]</scope>
    <source>
        <strain evidence="1 2">KY310</strain>
    </source>
</reference>
<dbReference type="GeneID" id="80533983"/>
<evidence type="ECO:0000313" key="2">
    <source>
        <dbReference type="Proteomes" id="UP000501969"/>
    </source>
</evidence>
<dbReference type="RefSeq" id="YP_010796488.1">
    <property type="nucleotide sequence ID" value="NC_076031.1"/>
</dbReference>
<name>A0A346TPG6_9ABAC</name>
<evidence type="ECO:0000313" key="1">
    <source>
        <dbReference type="EMBL" id="AXU41476.1"/>
    </source>
</evidence>
<dbReference type="Pfam" id="PF04242">
    <property type="entry name" value="DUF424"/>
    <property type="match status" value="1"/>
</dbReference>
<protein>
    <submittedName>
        <fullName evidence="1">AC26</fullName>
    </submittedName>
</protein>
<proteinExistence type="predicted"/>
<keyword evidence="2" id="KW-1185">Reference proteome</keyword>